<protein>
    <submittedName>
        <fullName evidence="2">Uncharacterized protein</fullName>
    </submittedName>
</protein>
<dbReference type="AlphaFoldDB" id="A0AAV1I3H6"/>
<comment type="caution">
    <text evidence="2">The sequence shown here is derived from an EMBL/GenBank/DDBJ whole genome shotgun (WGS) entry which is preliminary data.</text>
</comment>
<dbReference type="EMBL" id="CAUYUE010000004">
    <property type="protein sequence ID" value="CAK0769222.1"/>
    <property type="molecule type" value="Genomic_DNA"/>
</dbReference>
<evidence type="ECO:0000313" key="3">
    <source>
        <dbReference type="Proteomes" id="UP001314263"/>
    </source>
</evidence>
<dbReference type="Proteomes" id="UP001314263">
    <property type="component" value="Unassembled WGS sequence"/>
</dbReference>
<feature type="coiled-coil region" evidence="1">
    <location>
        <begin position="10"/>
        <end position="69"/>
    </location>
</feature>
<keyword evidence="1" id="KW-0175">Coiled coil</keyword>
<accession>A0AAV1I3H6</accession>
<gene>
    <name evidence="2" type="ORF">CVIRNUC_003644</name>
</gene>
<keyword evidence="3" id="KW-1185">Reference proteome</keyword>
<sequence length="82" mass="9689">MFDPFDLRVIAARQEQLEEMRLRRREKEAEHERIMADIRAETDRIIARRRELEVQTAKLQQELETAKEAMRSGHQSSGPVEA</sequence>
<evidence type="ECO:0000256" key="1">
    <source>
        <dbReference type="SAM" id="Coils"/>
    </source>
</evidence>
<proteinExistence type="predicted"/>
<evidence type="ECO:0000313" key="2">
    <source>
        <dbReference type="EMBL" id="CAK0769222.1"/>
    </source>
</evidence>
<organism evidence="2 3">
    <name type="scientific">Coccomyxa viridis</name>
    <dbReference type="NCBI Taxonomy" id="1274662"/>
    <lineage>
        <taxon>Eukaryota</taxon>
        <taxon>Viridiplantae</taxon>
        <taxon>Chlorophyta</taxon>
        <taxon>core chlorophytes</taxon>
        <taxon>Trebouxiophyceae</taxon>
        <taxon>Trebouxiophyceae incertae sedis</taxon>
        <taxon>Coccomyxaceae</taxon>
        <taxon>Coccomyxa</taxon>
    </lineage>
</organism>
<name>A0AAV1I3H6_9CHLO</name>
<reference evidence="2 3" key="1">
    <citation type="submission" date="2023-10" db="EMBL/GenBank/DDBJ databases">
        <authorList>
            <person name="Maclean D."/>
            <person name="Macfadyen A."/>
        </authorList>
    </citation>
    <scope>NUCLEOTIDE SEQUENCE [LARGE SCALE GENOMIC DNA]</scope>
</reference>